<dbReference type="SMART" id="SM00267">
    <property type="entry name" value="GGDEF"/>
    <property type="match status" value="1"/>
</dbReference>
<dbReference type="Gene3D" id="3.30.70.270">
    <property type="match status" value="1"/>
</dbReference>
<comment type="caution">
    <text evidence="3">The sequence shown here is derived from an EMBL/GenBank/DDBJ whole genome shotgun (WGS) entry which is preliminary data.</text>
</comment>
<accession>A0A0R2B0V0</accession>
<dbReference type="NCBIfam" id="TIGR00254">
    <property type="entry name" value="GGDEF"/>
    <property type="match status" value="1"/>
</dbReference>
<dbReference type="Proteomes" id="UP000051672">
    <property type="component" value="Unassembled WGS sequence"/>
</dbReference>
<gene>
    <name evidence="3" type="ORF">FC34_GL000088</name>
</gene>
<dbReference type="PANTHER" id="PTHR45138">
    <property type="entry name" value="REGULATORY COMPONENTS OF SENSORY TRANSDUCTION SYSTEM"/>
    <property type="match status" value="1"/>
</dbReference>
<feature type="transmembrane region" description="Helical" evidence="1">
    <location>
        <begin position="49"/>
        <end position="68"/>
    </location>
</feature>
<keyword evidence="1" id="KW-0812">Transmembrane</keyword>
<dbReference type="InterPro" id="IPR043128">
    <property type="entry name" value="Rev_trsase/Diguanyl_cyclase"/>
</dbReference>
<dbReference type="PANTHER" id="PTHR45138:SF9">
    <property type="entry name" value="DIGUANYLATE CYCLASE DGCM-RELATED"/>
    <property type="match status" value="1"/>
</dbReference>
<dbReference type="Pfam" id="PF00990">
    <property type="entry name" value="GGDEF"/>
    <property type="match status" value="1"/>
</dbReference>
<protein>
    <recommendedName>
        <fullName evidence="2">GGDEF domain-containing protein</fullName>
    </recommendedName>
</protein>
<dbReference type="PROSITE" id="PS50887">
    <property type="entry name" value="GGDEF"/>
    <property type="match status" value="1"/>
</dbReference>
<organism evidence="3 4">
    <name type="scientific">Lacticaseibacillus brantae DSM 23927</name>
    <dbReference type="NCBI Taxonomy" id="1423727"/>
    <lineage>
        <taxon>Bacteria</taxon>
        <taxon>Bacillati</taxon>
        <taxon>Bacillota</taxon>
        <taxon>Bacilli</taxon>
        <taxon>Lactobacillales</taxon>
        <taxon>Lactobacillaceae</taxon>
        <taxon>Lacticaseibacillus</taxon>
    </lineage>
</organism>
<dbReference type="CDD" id="cd01949">
    <property type="entry name" value="GGDEF"/>
    <property type="match status" value="1"/>
</dbReference>
<dbReference type="STRING" id="1423727.FC34_GL000088"/>
<feature type="domain" description="GGDEF" evidence="2">
    <location>
        <begin position="242"/>
        <end position="375"/>
    </location>
</feature>
<dbReference type="AlphaFoldDB" id="A0A0R2B0V0"/>
<feature type="transmembrane region" description="Helical" evidence="1">
    <location>
        <begin position="178"/>
        <end position="198"/>
    </location>
</feature>
<proteinExistence type="predicted"/>
<dbReference type="PATRIC" id="fig|1423727.3.peg.89"/>
<dbReference type="FunFam" id="3.30.70.270:FF:000001">
    <property type="entry name" value="Diguanylate cyclase domain protein"/>
    <property type="match status" value="1"/>
</dbReference>
<name>A0A0R2B0V0_9LACO</name>
<reference evidence="3 4" key="1">
    <citation type="journal article" date="2015" name="Genome Announc.">
        <title>Expanding the biotechnology potential of lactobacilli through comparative genomics of 213 strains and associated genera.</title>
        <authorList>
            <person name="Sun Z."/>
            <person name="Harris H.M."/>
            <person name="McCann A."/>
            <person name="Guo C."/>
            <person name="Argimon S."/>
            <person name="Zhang W."/>
            <person name="Yang X."/>
            <person name="Jeffery I.B."/>
            <person name="Cooney J.C."/>
            <person name="Kagawa T.F."/>
            <person name="Liu W."/>
            <person name="Song Y."/>
            <person name="Salvetti E."/>
            <person name="Wrobel A."/>
            <person name="Rasinkangas P."/>
            <person name="Parkhill J."/>
            <person name="Rea M.C."/>
            <person name="O'Sullivan O."/>
            <person name="Ritari J."/>
            <person name="Douillard F.P."/>
            <person name="Paul Ross R."/>
            <person name="Yang R."/>
            <person name="Briner A.E."/>
            <person name="Felis G.E."/>
            <person name="de Vos W.M."/>
            <person name="Barrangou R."/>
            <person name="Klaenhammer T.R."/>
            <person name="Caufield P.W."/>
            <person name="Cui Y."/>
            <person name="Zhang H."/>
            <person name="O'Toole P.W."/>
        </authorList>
    </citation>
    <scope>NUCLEOTIDE SEQUENCE [LARGE SCALE GENOMIC DNA]</scope>
    <source>
        <strain evidence="3 4">DSM 23927</strain>
    </source>
</reference>
<keyword evidence="1" id="KW-0472">Membrane</keyword>
<sequence length="384" mass="42466">MENLIQSTVLVVITDIFWVLGVILVYQFLMRTLSNPTETHHGAMSVLGLEWLSIAYFGVISIYLELLSQQAGNSLMFNNFRVIFLLFTTAFLSTGDALVLLAVGTGARLAVFGVSAASLWLNGIFAAIGLVMIAAKRLSWLKTGWFLTLGFILTSCSWWAVSLWGASVGLSLTGIHPVLASVELAILLAGVYYALTVLTQTNEFMWEMTRMATTDALTQLHNYNDFSQSYAEIVAHEREVDGDLAVVALDIDHFKAINDHYGHPAGNAVLRYLGVTLTKIASPEVRPYRIGGEEFELIITGHSRARVAAIISSIQHVIETQPAFYNDQPIQVTISIGVAWAQNEAYQPDQLFERADSMLYEAKRSGRNQAKFDQAFDHVARVTH</sequence>
<feature type="transmembrane region" description="Helical" evidence="1">
    <location>
        <begin position="7"/>
        <end position="29"/>
    </location>
</feature>
<feature type="transmembrane region" description="Helical" evidence="1">
    <location>
        <begin position="80"/>
        <end position="103"/>
    </location>
</feature>
<evidence type="ECO:0000259" key="2">
    <source>
        <dbReference type="PROSITE" id="PS50887"/>
    </source>
</evidence>
<dbReference type="EMBL" id="AYZQ01000001">
    <property type="protein sequence ID" value="KRM72386.1"/>
    <property type="molecule type" value="Genomic_DNA"/>
</dbReference>
<dbReference type="InterPro" id="IPR029787">
    <property type="entry name" value="Nucleotide_cyclase"/>
</dbReference>
<keyword evidence="1" id="KW-1133">Transmembrane helix</keyword>
<dbReference type="InterPro" id="IPR050469">
    <property type="entry name" value="Diguanylate_Cyclase"/>
</dbReference>
<evidence type="ECO:0000313" key="3">
    <source>
        <dbReference type="EMBL" id="KRM72386.1"/>
    </source>
</evidence>
<evidence type="ECO:0000256" key="1">
    <source>
        <dbReference type="SAM" id="Phobius"/>
    </source>
</evidence>
<dbReference type="GO" id="GO:0052621">
    <property type="term" value="F:diguanylate cyclase activity"/>
    <property type="evidence" value="ECO:0007669"/>
    <property type="project" value="TreeGrafter"/>
</dbReference>
<dbReference type="InterPro" id="IPR000160">
    <property type="entry name" value="GGDEF_dom"/>
</dbReference>
<feature type="transmembrane region" description="Helical" evidence="1">
    <location>
        <begin position="145"/>
        <end position="166"/>
    </location>
</feature>
<evidence type="ECO:0000313" key="4">
    <source>
        <dbReference type="Proteomes" id="UP000051672"/>
    </source>
</evidence>
<dbReference type="SUPFAM" id="SSF55073">
    <property type="entry name" value="Nucleotide cyclase"/>
    <property type="match status" value="1"/>
</dbReference>
<feature type="transmembrane region" description="Helical" evidence="1">
    <location>
        <begin position="109"/>
        <end position="133"/>
    </location>
</feature>
<keyword evidence="4" id="KW-1185">Reference proteome</keyword>